<keyword evidence="4 11" id="KW-0808">Transferase</keyword>
<feature type="transmembrane region" description="Helical" evidence="11">
    <location>
        <begin position="164"/>
        <end position="181"/>
    </location>
</feature>
<feature type="transmembrane region" description="Helical" evidence="11">
    <location>
        <begin position="309"/>
        <end position="332"/>
    </location>
</feature>
<comment type="catalytic activity">
    <reaction evidence="11">
        <text>[GlcNAc-(1-&gt;4)-Mur2Ac(oyl-L-Ala-gamma-D-Glu-L-Lys-D-Ala-D-Ala)](n)-di-trans,octa-cis-undecaprenyl diphosphate + beta-D-GlcNAc-(1-&gt;4)-Mur2Ac(oyl-L-Ala-gamma-D-Glu-L-Lys-D-Ala-D-Ala)-di-trans,octa-cis-undecaprenyl diphosphate = [GlcNAc-(1-&gt;4)-Mur2Ac(oyl-L-Ala-gamma-D-Glu-L-Lys-D-Ala-D-Ala)](n+1)-di-trans,octa-cis-undecaprenyl diphosphate + di-trans,octa-cis-undecaprenyl diphosphate + H(+)</text>
        <dbReference type="Rhea" id="RHEA:23708"/>
        <dbReference type="Rhea" id="RHEA-COMP:9602"/>
        <dbReference type="Rhea" id="RHEA-COMP:9603"/>
        <dbReference type="ChEBI" id="CHEBI:15378"/>
        <dbReference type="ChEBI" id="CHEBI:58405"/>
        <dbReference type="ChEBI" id="CHEBI:60033"/>
        <dbReference type="ChEBI" id="CHEBI:78435"/>
        <dbReference type="EC" id="2.4.99.28"/>
    </reaction>
</comment>
<evidence type="ECO:0000256" key="10">
    <source>
        <dbReference type="ARBA" id="ARBA00023316"/>
    </source>
</evidence>
<dbReference type="GO" id="GO:0051301">
    <property type="term" value="P:cell division"/>
    <property type="evidence" value="ECO:0007669"/>
    <property type="project" value="InterPro"/>
</dbReference>
<dbReference type="GO" id="GO:0015648">
    <property type="term" value="F:lipid-linked peptidoglycan transporter activity"/>
    <property type="evidence" value="ECO:0007669"/>
    <property type="project" value="TreeGrafter"/>
</dbReference>
<evidence type="ECO:0000313" key="12">
    <source>
        <dbReference type="EMBL" id="BDU50765.1"/>
    </source>
</evidence>
<feature type="transmembrane region" description="Helical" evidence="11">
    <location>
        <begin position="52"/>
        <end position="68"/>
    </location>
</feature>
<keyword evidence="10 11" id="KW-0961">Cell wall biogenesis/degradation</keyword>
<reference evidence="12 13" key="1">
    <citation type="submission" date="2022-11" db="EMBL/GenBank/DDBJ databases">
        <title>Haliovirga abyssi gen. nov., sp. nov., a mesophilic fermentative bacterium isolated from the Iheya North hydrothermal field and the proposal of Haliovirgaceae fam. nov.</title>
        <authorList>
            <person name="Miyazaki U."/>
            <person name="Tame A."/>
            <person name="Miyazaki J."/>
            <person name="Takai K."/>
            <person name="Sawayama S."/>
            <person name="Kitajima M."/>
            <person name="Okamoto A."/>
            <person name="Nakagawa S."/>
        </authorList>
    </citation>
    <scope>NUCLEOTIDE SEQUENCE [LARGE SCALE GENOMIC DNA]</scope>
    <source>
        <strain evidence="12 13">IC12</strain>
    </source>
</reference>
<keyword evidence="3 11" id="KW-0328">Glycosyltransferase</keyword>
<comment type="similarity">
    <text evidence="11">Belongs to the SEDS family. MrdB/RodA subfamily.</text>
</comment>
<evidence type="ECO:0000313" key="13">
    <source>
        <dbReference type="Proteomes" id="UP001321582"/>
    </source>
</evidence>
<dbReference type="EC" id="2.4.99.28" evidence="11"/>
<dbReference type="EMBL" id="AP027059">
    <property type="protein sequence ID" value="BDU50765.1"/>
    <property type="molecule type" value="Genomic_DNA"/>
</dbReference>
<dbReference type="InterPro" id="IPR001182">
    <property type="entry name" value="FtsW/RodA"/>
</dbReference>
<keyword evidence="7 11" id="KW-0573">Peptidoglycan synthesis</keyword>
<dbReference type="RefSeq" id="WP_307903621.1">
    <property type="nucleotide sequence ID" value="NZ_AP027059.1"/>
</dbReference>
<dbReference type="KEGG" id="haby:HLVA_13340"/>
<dbReference type="PANTHER" id="PTHR30474:SF1">
    <property type="entry name" value="PEPTIDOGLYCAN GLYCOSYLTRANSFERASE MRDB"/>
    <property type="match status" value="1"/>
</dbReference>
<keyword evidence="2 11" id="KW-1003">Cell membrane</keyword>
<evidence type="ECO:0000256" key="6">
    <source>
        <dbReference type="ARBA" id="ARBA00022960"/>
    </source>
</evidence>
<keyword evidence="5 11" id="KW-0812">Transmembrane</keyword>
<dbReference type="PANTHER" id="PTHR30474">
    <property type="entry name" value="CELL CYCLE PROTEIN"/>
    <property type="match status" value="1"/>
</dbReference>
<comment type="pathway">
    <text evidence="11">Cell wall biogenesis; peptidoglycan biosynthesis.</text>
</comment>
<proteinExistence type="inferred from homology"/>
<feature type="transmembrane region" description="Helical" evidence="11">
    <location>
        <begin position="80"/>
        <end position="99"/>
    </location>
</feature>
<evidence type="ECO:0000256" key="5">
    <source>
        <dbReference type="ARBA" id="ARBA00022692"/>
    </source>
</evidence>
<name>A0AAU9DZ44_9FUSO</name>
<keyword evidence="13" id="KW-1185">Reference proteome</keyword>
<evidence type="ECO:0000256" key="4">
    <source>
        <dbReference type="ARBA" id="ARBA00022679"/>
    </source>
</evidence>
<dbReference type="GO" id="GO:0032153">
    <property type="term" value="C:cell division site"/>
    <property type="evidence" value="ECO:0007669"/>
    <property type="project" value="TreeGrafter"/>
</dbReference>
<comment type="function">
    <text evidence="11">Peptidoglycan polymerase that is essential for cell wall elongation.</text>
</comment>
<dbReference type="Proteomes" id="UP001321582">
    <property type="component" value="Chromosome"/>
</dbReference>
<dbReference type="GO" id="GO:0008360">
    <property type="term" value="P:regulation of cell shape"/>
    <property type="evidence" value="ECO:0007669"/>
    <property type="project" value="UniProtKB-KW"/>
</dbReference>
<feature type="transmembrane region" description="Helical" evidence="11">
    <location>
        <begin position="338"/>
        <end position="360"/>
    </location>
</feature>
<keyword evidence="9 11" id="KW-0472">Membrane</keyword>
<dbReference type="GO" id="GO:0071555">
    <property type="term" value="P:cell wall organization"/>
    <property type="evidence" value="ECO:0007669"/>
    <property type="project" value="UniProtKB-KW"/>
</dbReference>
<feature type="transmembrane region" description="Helical" evidence="11">
    <location>
        <begin position="276"/>
        <end position="297"/>
    </location>
</feature>
<dbReference type="GO" id="GO:0008955">
    <property type="term" value="F:peptidoglycan glycosyltransferase activity"/>
    <property type="evidence" value="ECO:0007669"/>
    <property type="project" value="UniProtKB-UniRule"/>
</dbReference>
<dbReference type="PROSITE" id="PS00428">
    <property type="entry name" value="FTSW_RODA_SPOVE"/>
    <property type="match status" value="1"/>
</dbReference>
<feature type="transmembrane region" description="Helical" evidence="11">
    <location>
        <begin position="21"/>
        <end position="40"/>
    </location>
</feature>
<feature type="transmembrane region" description="Helical" evidence="11">
    <location>
        <begin position="188"/>
        <end position="206"/>
    </location>
</feature>
<dbReference type="GO" id="GO:0009252">
    <property type="term" value="P:peptidoglycan biosynthetic process"/>
    <property type="evidence" value="ECO:0007669"/>
    <property type="project" value="UniProtKB-UniRule"/>
</dbReference>
<feature type="transmembrane region" description="Helical" evidence="11">
    <location>
        <begin position="141"/>
        <end position="158"/>
    </location>
</feature>
<dbReference type="HAMAP" id="MF_02079">
    <property type="entry name" value="PGT_RodA"/>
    <property type="match status" value="1"/>
</dbReference>
<accession>A0AAU9DZ44</accession>
<evidence type="ECO:0000256" key="2">
    <source>
        <dbReference type="ARBA" id="ARBA00022475"/>
    </source>
</evidence>
<dbReference type="Pfam" id="PF01098">
    <property type="entry name" value="FTSW_RODA_SPOVE"/>
    <property type="match status" value="1"/>
</dbReference>
<comment type="subcellular location">
    <subcellularLocation>
        <location evidence="11">Cell membrane</location>
        <topology evidence="11">Multi-pass membrane protein</topology>
    </subcellularLocation>
    <subcellularLocation>
        <location evidence="1">Membrane</location>
        <topology evidence="1">Multi-pass membrane protein</topology>
    </subcellularLocation>
</comment>
<organism evidence="12 13">
    <name type="scientific">Haliovirga abyssi</name>
    <dbReference type="NCBI Taxonomy" id="2996794"/>
    <lineage>
        <taxon>Bacteria</taxon>
        <taxon>Fusobacteriati</taxon>
        <taxon>Fusobacteriota</taxon>
        <taxon>Fusobacteriia</taxon>
        <taxon>Fusobacteriales</taxon>
        <taxon>Haliovirgaceae</taxon>
        <taxon>Haliovirga</taxon>
    </lineage>
</organism>
<evidence type="ECO:0000256" key="1">
    <source>
        <dbReference type="ARBA" id="ARBA00004141"/>
    </source>
</evidence>
<evidence type="ECO:0000256" key="7">
    <source>
        <dbReference type="ARBA" id="ARBA00022984"/>
    </source>
</evidence>
<evidence type="ECO:0000256" key="3">
    <source>
        <dbReference type="ARBA" id="ARBA00022676"/>
    </source>
</evidence>
<keyword evidence="8 11" id="KW-1133">Transmembrane helix</keyword>
<dbReference type="GO" id="GO:0005886">
    <property type="term" value="C:plasma membrane"/>
    <property type="evidence" value="ECO:0007669"/>
    <property type="project" value="UniProtKB-SubCell"/>
</dbReference>
<evidence type="ECO:0000256" key="11">
    <source>
        <dbReference type="HAMAP-Rule" id="MF_02079"/>
    </source>
</evidence>
<dbReference type="AlphaFoldDB" id="A0AAU9DZ44"/>
<evidence type="ECO:0000256" key="8">
    <source>
        <dbReference type="ARBA" id="ARBA00022989"/>
    </source>
</evidence>
<protein>
    <recommendedName>
        <fullName evidence="11">Peptidoglycan glycosyltransferase RodA</fullName>
        <shortName evidence="11">PGT</shortName>
        <ecNumber evidence="11">2.4.99.28</ecNumber>
    </recommendedName>
    <alternativeName>
        <fullName evidence="11">Cell elongation protein RodA</fullName>
    </alternativeName>
    <alternativeName>
        <fullName evidence="11">Cell wall polymerase</fullName>
    </alternativeName>
    <alternativeName>
        <fullName evidence="11">Peptidoglycan polymerase</fullName>
        <shortName evidence="11">PG polymerase</shortName>
    </alternativeName>
</protein>
<sequence>MKNNQSIRQLLRKVRKVDIKFILNIYILVFLSLSFVYSASLKKHGIFFKKEIVWTLLGTIVFIIFSLIDYKKYAKYSKVIYTLNIGLLLSVYVIGKKILGAKRWISLGFMSIQPSEFAKIFLVLTFSELLANKYSKGVRGWKNIIVCGFHILIPFLLILKEPDLGTSLVLIFIFFLLIFLNDVDLYPLFSLVGAGIIFIPIAYFFLLKDYQRGRIDTFLDPTKDLHGSGWNVVQSMIATGSGGLFGKGFLHGTQNKLKFLPESHTDFIFSVLSEELGFLGSSILIILYLTLIIYIINVGRKTKDRYGKFVAFGIAGIFFFHVFVNIGMAIGIMPVTGLPLLLMSYGGSSFMFSFMMLGIVQSIKNYSN</sequence>
<evidence type="ECO:0000256" key="9">
    <source>
        <dbReference type="ARBA" id="ARBA00023136"/>
    </source>
</evidence>
<gene>
    <name evidence="11" type="primary">rodA</name>
    <name evidence="12" type="ORF">HLVA_13340</name>
</gene>
<dbReference type="InterPro" id="IPR011923">
    <property type="entry name" value="RodA/MrdB"/>
</dbReference>
<dbReference type="NCBIfam" id="TIGR02210">
    <property type="entry name" value="rodA_shape"/>
    <property type="match status" value="1"/>
</dbReference>
<dbReference type="InterPro" id="IPR018365">
    <property type="entry name" value="Cell_cycle_FtsW-rel_CS"/>
</dbReference>
<keyword evidence="6 11" id="KW-0133">Cell shape</keyword>